<name>A0ABZ0UP60_9RICK</name>
<dbReference type="PANTHER" id="PTHR30308">
    <property type="entry name" value="TMRNA-BINDING COMPONENT OF TRANS-TRANSLATION TAGGING COMPLEX"/>
    <property type="match status" value="1"/>
</dbReference>
<dbReference type="Proteomes" id="UP001325140">
    <property type="component" value="Chromosome"/>
</dbReference>
<reference evidence="4" key="1">
    <citation type="submission" date="2022-10" db="EMBL/GenBank/DDBJ databases">
        <title>Host association and intracellularity evolved multiple times independently in the Rickettsiales.</title>
        <authorList>
            <person name="Castelli M."/>
            <person name="Nardi T."/>
            <person name="Gammuto L."/>
            <person name="Bellinzona G."/>
            <person name="Sabaneyeva E."/>
            <person name="Potekhin A."/>
            <person name="Serra V."/>
            <person name="Petroni G."/>
            <person name="Sassera D."/>
        </authorList>
    </citation>
    <scope>NUCLEOTIDE SEQUENCE [LARGE SCALE GENOMIC DNA]</scope>
    <source>
        <strain evidence="4">US_Bl 11III1</strain>
    </source>
</reference>
<accession>A0ABZ0UP60</accession>
<proteinExistence type="inferred from homology"/>
<evidence type="ECO:0000256" key="1">
    <source>
        <dbReference type="ARBA" id="ARBA00022490"/>
    </source>
</evidence>
<evidence type="ECO:0000256" key="3">
    <source>
        <dbReference type="HAMAP-Rule" id="MF_00023"/>
    </source>
</evidence>
<keyword evidence="1 3" id="KW-0963">Cytoplasm</keyword>
<dbReference type="Pfam" id="PF01668">
    <property type="entry name" value="SmpB"/>
    <property type="match status" value="1"/>
</dbReference>
<dbReference type="HAMAP" id="MF_00023">
    <property type="entry name" value="SmpB"/>
    <property type="match status" value="1"/>
</dbReference>
<dbReference type="PANTHER" id="PTHR30308:SF2">
    <property type="entry name" value="SSRA-BINDING PROTEIN"/>
    <property type="match status" value="1"/>
</dbReference>
<dbReference type="NCBIfam" id="NF003843">
    <property type="entry name" value="PRK05422.1"/>
    <property type="match status" value="1"/>
</dbReference>
<dbReference type="EMBL" id="CP110343">
    <property type="protein sequence ID" value="WPX97913.1"/>
    <property type="molecule type" value="Genomic_DNA"/>
</dbReference>
<keyword evidence="2 3" id="KW-0694">RNA-binding</keyword>
<dbReference type="InterPro" id="IPR000037">
    <property type="entry name" value="SsrA-bd_prot"/>
</dbReference>
<evidence type="ECO:0000313" key="4">
    <source>
        <dbReference type="EMBL" id="WPX97913.1"/>
    </source>
</evidence>
<dbReference type="RefSeq" id="WP_323721893.1">
    <property type="nucleotide sequence ID" value="NZ_CP110343.1"/>
</dbReference>
<dbReference type="Gene3D" id="2.40.280.10">
    <property type="match status" value="1"/>
</dbReference>
<dbReference type="InterPro" id="IPR020081">
    <property type="entry name" value="SsrA-bd_prot_CS"/>
</dbReference>
<evidence type="ECO:0000256" key="2">
    <source>
        <dbReference type="ARBA" id="ARBA00022884"/>
    </source>
</evidence>
<sequence length="149" mass="17484">MIYKFNISRNRKAYHDYVVDGTYEAGIVLRGSEVKSLRKNKTSLSESYGGLIKGELFLLNLYIPQYECSTAFLVDSRRPKKLLLHKREINRIIGKMKKNHITVIPLEMYLDKKSLVKVTIGICKGKTNYDKRESIKKRDIEREMRRNPE</sequence>
<organism evidence="4 5">
    <name type="scientific">Candidatus Fokinia crypta</name>
    <dbReference type="NCBI Taxonomy" id="1920990"/>
    <lineage>
        <taxon>Bacteria</taxon>
        <taxon>Pseudomonadati</taxon>
        <taxon>Pseudomonadota</taxon>
        <taxon>Alphaproteobacteria</taxon>
        <taxon>Rickettsiales</taxon>
        <taxon>Candidatus Midichloriaceae</taxon>
        <taxon>Candidatus Fokinia</taxon>
    </lineage>
</organism>
<dbReference type="NCBIfam" id="TIGR00086">
    <property type="entry name" value="smpB"/>
    <property type="match status" value="1"/>
</dbReference>
<evidence type="ECO:0000313" key="5">
    <source>
        <dbReference type="Proteomes" id="UP001325140"/>
    </source>
</evidence>
<comment type="similarity">
    <text evidence="3">Belongs to the SmpB family.</text>
</comment>
<protein>
    <recommendedName>
        <fullName evidence="3">SsrA-binding protein</fullName>
    </recommendedName>
    <alternativeName>
        <fullName evidence="3">Small protein B</fullName>
    </alternativeName>
</protein>
<dbReference type="InterPro" id="IPR023620">
    <property type="entry name" value="SmpB"/>
</dbReference>
<dbReference type="SUPFAM" id="SSF74982">
    <property type="entry name" value="Small protein B (SmpB)"/>
    <property type="match status" value="1"/>
</dbReference>
<dbReference type="CDD" id="cd09294">
    <property type="entry name" value="SmpB"/>
    <property type="match status" value="1"/>
</dbReference>
<comment type="subcellular location">
    <subcellularLocation>
        <location evidence="3">Cytoplasm</location>
    </subcellularLocation>
    <text evidence="3">The tmRNA-SmpB complex associates with stalled 70S ribosomes.</text>
</comment>
<comment type="function">
    <text evidence="3">Required for rescue of stalled ribosomes mediated by trans-translation. Binds to transfer-messenger RNA (tmRNA), required for stable association of tmRNA with ribosomes. tmRNA and SmpB together mimic tRNA shape, replacing the anticodon stem-loop with SmpB. tmRNA is encoded by the ssrA gene; the 2 termini fold to resemble tRNA(Ala) and it encodes a 'tag peptide', a short internal open reading frame. During trans-translation Ala-aminoacylated tmRNA acts like a tRNA, entering the A-site of stalled ribosomes, displacing the stalled mRNA. The ribosome then switches to translate the ORF on the tmRNA; the nascent peptide is terminated with the 'tag peptide' encoded by the tmRNA and targeted for degradation. The ribosome is freed to recommence translation, which seems to be the essential function of trans-translation.</text>
</comment>
<gene>
    <name evidence="3" type="primary">smpB</name>
    <name evidence="4" type="ORF">Fokcrypt_00437</name>
</gene>
<keyword evidence="5" id="KW-1185">Reference proteome</keyword>
<dbReference type="PROSITE" id="PS01317">
    <property type="entry name" value="SSRP"/>
    <property type="match status" value="1"/>
</dbReference>